<dbReference type="Proteomes" id="UP001595683">
    <property type="component" value="Unassembled WGS sequence"/>
</dbReference>
<dbReference type="RefSeq" id="WP_191322743.1">
    <property type="nucleotide sequence ID" value="NZ_BMZP01000002.1"/>
</dbReference>
<comment type="caution">
    <text evidence="5">The sequence shown here is derived from an EMBL/GenBank/DDBJ whole genome shotgun (WGS) entry which is preliminary data.</text>
</comment>
<feature type="domain" description="Carbohydrate kinase PfkB" evidence="4">
    <location>
        <begin position="66"/>
        <end position="327"/>
    </location>
</feature>
<dbReference type="InterPro" id="IPR029056">
    <property type="entry name" value="Ribokinase-like"/>
</dbReference>
<reference evidence="6" key="1">
    <citation type="journal article" date="2019" name="Int. J. Syst. Evol. Microbiol.">
        <title>The Global Catalogue of Microorganisms (GCM) 10K type strain sequencing project: providing services to taxonomists for standard genome sequencing and annotation.</title>
        <authorList>
            <consortium name="The Broad Institute Genomics Platform"/>
            <consortium name="The Broad Institute Genome Sequencing Center for Infectious Disease"/>
            <person name="Wu L."/>
            <person name="Ma J."/>
        </authorList>
    </citation>
    <scope>NUCLEOTIDE SEQUENCE [LARGE SCALE GENOMIC DNA]</scope>
    <source>
        <strain evidence="6">KCTC 42224</strain>
    </source>
</reference>
<evidence type="ECO:0000256" key="1">
    <source>
        <dbReference type="ARBA" id="ARBA00010688"/>
    </source>
</evidence>
<name>A0ABV7V001_9SPHN</name>
<comment type="similarity">
    <text evidence="1">Belongs to the carbohydrate kinase PfkB family.</text>
</comment>
<dbReference type="GO" id="GO:0016301">
    <property type="term" value="F:kinase activity"/>
    <property type="evidence" value="ECO:0007669"/>
    <property type="project" value="UniProtKB-KW"/>
</dbReference>
<evidence type="ECO:0000313" key="6">
    <source>
        <dbReference type="Proteomes" id="UP001595683"/>
    </source>
</evidence>
<accession>A0ABV7V001</accession>
<dbReference type="PANTHER" id="PTHR43320">
    <property type="entry name" value="SUGAR KINASE"/>
    <property type="match status" value="1"/>
</dbReference>
<dbReference type="EMBL" id="JBHRYE010000008">
    <property type="protein sequence ID" value="MFC3670715.1"/>
    <property type="molecule type" value="Genomic_DNA"/>
</dbReference>
<keyword evidence="2" id="KW-0808">Transferase</keyword>
<dbReference type="InterPro" id="IPR052700">
    <property type="entry name" value="Carb_kinase_PfkB-like"/>
</dbReference>
<dbReference type="Pfam" id="PF00294">
    <property type="entry name" value="PfkB"/>
    <property type="match status" value="1"/>
</dbReference>
<keyword evidence="3 5" id="KW-0418">Kinase</keyword>
<dbReference type="CDD" id="cd01168">
    <property type="entry name" value="adenosine_kinase"/>
    <property type="match status" value="1"/>
</dbReference>
<sequence length="338" mass="34580">MAEISATPAPAARRYDVIAIGNAIVDVMAPAADDAIAALGLAKGGMTLVDADRAAALYAAMGPAREISGGSAANTLAGLAALGASCAFIGQVADDQFGRVFAHDIRAGGIAFDTAARAGDPPTAQCLIFVTPDGQRTMNTFLGASQFLPAAALDETVIAASRVLYLEGYLWDPEEPRAAMRKAITAARAAGTQVAFTLSDAFVIARHGDDFRALIADGLIDILFANEHELAALTGQADFHDGMAALRGKVPTLVVTRGEHGAHACHAGEEAHVSAQPIAKVVDTTGAGDLFAAGFLYGHVRGLPLAESLRLGAVCAAEVIAHYGARPEADLKALTGIA</sequence>
<dbReference type="InterPro" id="IPR011611">
    <property type="entry name" value="PfkB_dom"/>
</dbReference>
<dbReference type="SUPFAM" id="SSF53613">
    <property type="entry name" value="Ribokinase-like"/>
    <property type="match status" value="1"/>
</dbReference>
<evidence type="ECO:0000259" key="4">
    <source>
        <dbReference type="Pfam" id="PF00294"/>
    </source>
</evidence>
<dbReference type="PROSITE" id="PS00584">
    <property type="entry name" value="PFKB_KINASES_2"/>
    <property type="match status" value="1"/>
</dbReference>
<dbReference type="Gene3D" id="3.40.1190.20">
    <property type="match status" value="1"/>
</dbReference>
<dbReference type="InterPro" id="IPR002173">
    <property type="entry name" value="Carboh/pur_kinase_PfkB_CS"/>
</dbReference>
<evidence type="ECO:0000256" key="2">
    <source>
        <dbReference type="ARBA" id="ARBA00022679"/>
    </source>
</evidence>
<dbReference type="PANTHER" id="PTHR43320:SF3">
    <property type="entry name" value="CARBOHYDRATE KINASE PFKB DOMAIN-CONTAINING PROTEIN"/>
    <property type="match status" value="1"/>
</dbReference>
<proteinExistence type="inferred from homology"/>
<evidence type="ECO:0000313" key="5">
    <source>
        <dbReference type="EMBL" id="MFC3670715.1"/>
    </source>
</evidence>
<organism evidence="5 6">
    <name type="scientific">Novosphingobium pokkalii</name>
    <dbReference type="NCBI Taxonomy" id="1770194"/>
    <lineage>
        <taxon>Bacteria</taxon>
        <taxon>Pseudomonadati</taxon>
        <taxon>Pseudomonadota</taxon>
        <taxon>Alphaproteobacteria</taxon>
        <taxon>Sphingomonadales</taxon>
        <taxon>Sphingomonadaceae</taxon>
        <taxon>Novosphingobium</taxon>
    </lineage>
</organism>
<evidence type="ECO:0000256" key="3">
    <source>
        <dbReference type="ARBA" id="ARBA00022777"/>
    </source>
</evidence>
<protein>
    <submittedName>
        <fullName evidence="5">Adenosine kinase</fullName>
    </submittedName>
</protein>
<keyword evidence="6" id="KW-1185">Reference proteome</keyword>
<gene>
    <name evidence="5" type="ORF">ACFOOT_04695</name>
</gene>